<proteinExistence type="evidence at transcript level"/>
<dbReference type="Gene3D" id="1.10.2080.10">
    <property type="entry name" value="Insect odorant-binding protein A10/Ejaculatory bulb-specific protein 3"/>
    <property type="match status" value="1"/>
</dbReference>
<dbReference type="EMBL" id="KR733584">
    <property type="protein sequence ID" value="AKI84396.1"/>
    <property type="molecule type" value="mRNA"/>
</dbReference>
<dbReference type="SUPFAM" id="SSF100910">
    <property type="entry name" value="Chemosensory protein Csp2"/>
    <property type="match status" value="1"/>
</dbReference>
<protein>
    <submittedName>
        <fullName evidence="2">CSP13</fullName>
    </submittedName>
</protein>
<reference evidence="2" key="2">
    <citation type="submission" date="2015-05" db="EMBL/GenBank/DDBJ databases">
        <authorList>
            <person name="Ju Q."/>
            <person name="Li X."/>
            <person name="Jiang X.J."/>
            <person name="Qu M.J."/>
        </authorList>
    </citation>
    <scope>NUCLEOTIDE SEQUENCE</scope>
</reference>
<dbReference type="PANTHER" id="PTHR11257">
    <property type="entry name" value="CHEMOSENSORY PROTEIN-RELATED"/>
    <property type="match status" value="1"/>
</dbReference>
<accession>A0A0G2YGX8</accession>
<evidence type="ECO:0000256" key="1">
    <source>
        <dbReference type="SAM" id="SignalP"/>
    </source>
</evidence>
<dbReference type="PANTHER" id="PTHR11257:SF12">
    <property type="entry name" value="EJACULATORY BULB-SPECIFIC PROTEIN 3-RELATED"/>
    <property type="match status" value="1"/>
</dbReference>
<reference evidence="2" key="1">
    <citation type="journal article" date="2014" name="Arch. Insect Biochem. Physiol.">
        <title>Transcriptome and tissue-specific expression analysis of Obp and Csp genes in the dark black chafer.</title>
        <authorList>
            <person name="Ju Q."/>
            <person name="Li X."/>
            <person name="Jiang X.J."/>
            <person name="Qu M.J."/>
            <person name="Guo X.Q."/>
            <person name="Han Z.J."/>
            <person name="Li F."/>
        </authorList>
    </citation>
    <scope>NUCLEOTIDE SEQUENCE</scope>
</reference>
<keyword evidence="1" id="KW-0732">Signal</keyword>
<dbReference type="InterPro" id="IPR005055">
    <property type="entry name" value="A10/PebIII"/>
</dbReference>
<name>A0A0G2YGX8_HOLPA</name>
<sequence>MFKVLAVLCIFVVVTLAKPADEYTDKYDGVNIDEILNNKRLLQGYCNCLLDKGPCSPDGAELKRVLPEAIENNCEKCSEKHKNAARKVLKHVYEKEKDCWDPLEKKYDPKGDYKKRYKDSEFAEGINL</sequence>
<evidence type="ECO:0000313" key="2">
    <source>
        <dbReference type="EMBL" id="AKI84396.1"/>
    </source>
</evidence>
<dbReference type="Pfam" id="PF03392">
    <property type="entry name" value="OS-D"/>
    <property type="match status" value="1"/>
</dbReference>
<dbReference type="AlphaFoldDB" id="A0A0G2YGX8"/>
<organism evidence="2">
    <name type="scientific">Holotrichia parallela</name>
    <name type="common">Dark black chafer beetle</name>
    <name type="synonym">Pedinotrichia parallela</name>
    <dbReference type="NCBI Taxonomy" id="93412"/>
    <lineage>
        <taxon>Eukaryota</taxon>
        <taxon>Metazoa</taxon>
        <taxon>Ecdysozoa</taxon>
        <taxon>Arthropoda</taxon>
        <taxon>Hexapoda</taxon>
        <taxon>Insecta</taxon>
        <taxon>Pterygota</taxon>
        <taxon>Neoptera</taxon>
        <taxon>Endopterygota</taxon>
        <taxon>Coleoptera</taxon>
        <taxon>Polyphaga</taxon>
        <taxon>Scarabaeiformia</taxon>
        <taxon>Scarabaeidae</taxon>
        <taxon>Melolonthinae</taxon>
        <taxon>Holotrichia</taxon>
    </lineage>
</organism>
<dbReference type="InterPro" id="IPR036682">
    <property type="entry name" value="OS_D_A10/PebIII_sf"/>
</dbReference>
<feature type="chain" id="PRO_5005182400" evidence="1">
    <location>
        <begin position="18"/>
        <end position="128"/>
    </location>
</feature>
<feature type="signal peptide" evidence="1">
    <location>
        <begin position="1"/>
        <end position="17"/>
    </location>
</feature>